<reference evidence="1" key="1">
    <citation type="journal article" date="2015" name="Genome Biol. Evol.">
        <title>Organellar Genomes of White Spruce (Picea glauca): Assembly and Annotation.</title>
        <authorList>
            <person name="Jackman S.D."/>
            <person name="Warren R.L."/>
            <person name="Gibb E.A."/>
            <person name="Vandervalk B.P."/>
            <person name="Mohamadi H."/>
            <person name="Chu J."/>
            <person name="Raymond A."/>
            <person name="Pleasance S."/>
            <person name="Coope R."/>
            <person name="Wildung M.R."/>
            <person name="Ritland C.E."/>
            <person name="Bousquet J."/>
            <person name="Jones S.J."/>
            <person name="Bohlmann J."/>
            <person name="Birol I."/>
        </authorList>
    </citation>
    <scope>NUCLEOTIDE SEQUENCE [LARGE SCALE GENOMIC DNA]</scope>
    <source>
        <tissue evidence="1">Flushing bud</tissue>
    </source>
</reference>
<geneLocation type="mitochondrion" evidence="1"/>
<gene>
    <name evidence="1" type="ORF">ABT39_MTgene4256</name>
</gene>
<comment type="caution">
    <text evidence="1">The sequence shown here is derived from an EMBL/GenBank/DDBJ whole genome shotgun (WGS) entry which is preliminary data.</text>
</comment>
<protein>
    <submittedName>
        <fullName evidence="1">Uncharacterized protein</fullName>
    </submittedName>
</protein>
<sequence>MMSSSKLAGWEYIGYQPISYHIFQLTSDIRLIVDGGYRCDPSMKHSIEFMIC</sequence>
<dbReference type="EMBL" id="LKAM01000004">
    <property type="protein sequence ID" value="KUM48920.1"/>
    <property type="molecule type" value="Genomic_DNA"/>
</dbReference>
<evidence type="ECO:0000313" key="1">
    <source>
        <dbReference type="EMBL" id="KUM48920.1"/>
    </source>
</evidence>
<dbReference type="AlphaFoldDB" id="A0A117NHV4"/>
<name>A0A117NHV4_PICGL</name>
<keyword evidence="1" id="KW-0496">Mitochondrion</keyword>
<proteinExistence type="predicted"/>
<accession>A0A117NHV4</accession>
<organism evidence="1">
    <name type="scientific">Picea glauca</name>
    <name type="common">White spruce</name>
    <name type="synonym">Pinus glauca</name>
    <dbReference type="NCBI Taxonomy" id="3330"/>
    <lineage>
        <taxon>Eukaryota</taxon>
        <taxon>Viridiplantae</taxon>
        <taxon>Streptophyta</taxon>
        <taxon>Embryophyta</taxon>
        <taxon>Tracheophyta</taxon>
        <taxon>Spermatophyta</taxon>
        <taxon>Pinopsida</taxon>
        <taxon>Pinidae</taxon>
        <taxon>Conifers I</taxon>
        <taxon>Pinales</taxon>
        <taxon>Pinaceae</taxon>
        <taxon>Picea</taxon>
    </lineage>
</organism>